<dbReference type="InterPro" id="IPR001278">
    <property type="entry name" value="Arg-tRNA-ligase"/>
</dbReference>
<dbReference type="Proteomes" id="UP001233172">
    <property type="component" value="Unassembled WGS sequence"/>
</dbReference>
<dbReference type="PROSITE" id="PS00178">
    <property type="entry name" value="AA_TRNA_LIGASE_I"/>
    <property type="match status" value="1"/>
</dbReference>
<dbReference type="SMART" id="SM00836">
    <property type="entry name" value="DALR_1"/>
    <property type="match status" value="1"/>
</dbReference>
<dbReference type="Pfam" id="PF00750">
    <property type="entry name" value="tRNA-synt_1d"/>
    <property type="match status" value="1"/>
</dbReference>
<evidence type="ECO:0000313" key="15">
    <source>
        <dbReference type="Proteomes" id="UP001233172"/>
    </source>
</evidence>
<gene>
    <name evidence="14" type="ORF">Bpfe_022513</name>
</gene>
<dbReference type="NCBIfam" id="TIGR00456">
    <property type="entry name" value="argS"/>
    <property type="match status" value="1"/>
</dbReference>
<dbReference type="Gene3D" id="3.40.50.620">
    <property type="entry name" value="HUPs"/>
    <property type="match status" value="1"/>
</dbReference>
<evidence type="ECO:0000259" key="13">
    <source>
        <dbReference type="SMART" id="SM00836"/>
    </source>
</evidence>
<accession>A0AAD8B4W8</accession>
<dbReference type="PRINTS" id="PR01038">
    <property type="entry name" value="TRNASYNTHARG"/>
</dbReference>
<sequence length="478" mass="54178">MNYGYMGRTNSSQKHVCVEFSSPNVAKPFHVGHLRSTIIGNVISNFYEAAGHRVKRINWIGDWGTQFGLVSLGLMRFGDVELLKQDPLLELFNVYVQINQAVAAECGTNSESMSPTYQEGMALFSKLEKGDEHIMTVWRMIRDLSLQELNKMYQRLGVHFTHILSESDYHNRTQEILDRLSQKDLLLYDSNGVGYVETEIKGVGRATVVKSDGSSLYLTRDIASALDRQEKFSFDHVHYVVEQGQKAHFIKLVSILQKLGVPWANSSIDDIHVRFGRVNGMSTREGNVIFLRDVLDEARTRVMDTMLKKNSTRASQNDMEKTADIIGVASIILQDLKANRVADYTFSWERMLNLKADSGVFVQYCHARLNSMMTTCGVQPSDDIDISCIVKDDALMNIVLHLARYPEIFEYSLDSLEPHHVVQYLFKLCHFINAAYTSCPVKGEPQDLAQARLFTFECAKQVLQNCLLLLGLKPLDVI</sequence>
<dbReference type="Gene3D" id="1.10.730.10">
    <property type="entry name" value="Isoleucyl-tRNA Synthetase, Domain 1"/>
    <property type="match status" value="1"/>
</dbReference>
<comment type="caution">
    <text evidence="14">The sequence shown here is derived from an EMBL/GenBank/DDBJ whole genome shotgun (WGS) entry which is preliminary data.</text>
</comment>
<evidence type="ECO:0000256" key="8">
    <source>
        <dbReference type="ARBA" id="ARBA00033033"/>
    </source>
</evidence>
<dbReference type="GO" id="GO:0005739">
    <property type="term" value="C:mitochondrion"/>
    <property type="evidence" value="ECO:0007669"/>
    <property type="project" value="TreeGrafter"/>
</dbReference>
<dbReference type="InterPro" id="IPR009080">
    <property type="entry name" value="tRNAsynth_Ia_anticodon-bd"/>
</dbReference>
<dbReference type="GO" id="GO:0005524">
    <property type="term" value="F:ATP binding"/>
    <property type="evidence" value="ECO:0007669"/>
    <property type="project" value="UniProtKB-KW"/>
</dbReference>
<dbReference type="GO" id="GO:0032543">
    <property type="term" value="P:mitochondrial translation"/>
    <property type="evidence" value="ECO:0007669"/>
    <property type="project" value="TreeGrafter"/>
</dbReference>
<proteinExistence type="inferred from homology"/>
<dbReference type="FunFam" id="3.40.50.620:FF:000058">
    <property type="entry name" value="Mitochondrial arginyl-tRNA synthetase"/>
    <property type="match status" value="1"/>
</dbReference>
<dbReference type="Pfam" id="PF05746">
    <property type="entry name" value="DALR_1"/>
    <property type="match status" value="1"/>
</dbReference>
<reference evidence="14" key="2">
    <citation type="submission" date="2023-04" db="EMBL/GenBank/DDBJ databases">
        <authorList>
            <person name="Bu L."/>
            <person name="Lu L."/>
            <person name="Laidemitt M.R."/>
            <person name="Zhang S.M."/>
            <person name="Mutuku M."/>
            <person name="Mkoji G."/>
            <person name="Steinauer M."/>
            <person name="Loker E.S."/>
        </authorList>
    </citation>
    <scope>NUCLEOTIDE SEQUENCE</scope>
    <source>
        <strain evidence="14">KasaAsao</strain>
        <tissue evidence="14">Whole Snail</tissue>
    </source>
</reference>
<evidence type="ECO:0000256" key="6">
    <source>
        <dbReference type="ARBA" id="ARBA00022917"/>
    </source>
</evidence>
<evidence type="ECO:0000256" key="10">
    <source>
        <dbReference type="ARBA" id="ARBA00049339"/>
    </source>
</evidence>
<dbReference type="InterPro" id="IPR014729">
    <property type="entry name" value="Rossmann-like_a/b/a_fold"/>
</dbReference>
<evidence type="ECO:0000256" key="9">
    <source>
        <dbReference type="ARBA" id="ARBA00039495"/>
    </source>
</evidence>
<keyword evidence="7 12" id="KW-0030">Aminoacyl-tRNA synthetase</keyword>
<dbReference type="EMBL" id="JASAOG010000142">
    <property type="protein sequence ID" value="KAK0048073.1"/>
    <property type="molecule type" value="Genomic_DNA"/>
</dbReference>
<dbReference type="GO" id="GO:0006420">
    <property type="term" value="P:arginyl-tRNA aminoacylation"/>
    <property type="evidence" value="ECO:0007669"/>
    <property type="project" value="InterPro"/>
</dbReference>
<comment type="similarity">
    <text evidence="1 12">Belongs to the class-I aminoacyl-tRNA synthetase family.</text>
</comment>
<protein>
    <recommendedName>
        <fullName evidence="9">Probable arginine--tRNA ligase, mitochondrial</fullName>
        <ecNumber evidence="2">6.1.1.19</ecNumber>
    </recommendedName>
    <alternativeName>
        <fullName evidence="8">Arginyl-tRNA synthetase</fullName>
    </alternativeName>
</protein>
<evidence type="ECO:0000256" key="12">
    <source>
        <dbReference type="RuleBase" id="RU363038"/>
    </source>
</evidence>
<keyword evidence="15" id="KW-1185">Reference proteome</keyword>
<comment type="catalytic activity">
    <reaction evidence="10">
        <text>tRNA(Arg) + L-arginine + ATP = L-arginyl-tRNA(Arg) + AMP + diphosphate</text>
        <dbReference type="Rhea" id="RHEA:20301"/>
        <dbReference type="Rhea" id="RHEA-COMP:9658"/>
        <dbReference type="Rhea" id="RHEA-COMP:9673"/>
        <dbReference type="ChEBI" id="CHEBI:30616"/>
        <dbReference type="ChEBI" id="CHEBI:32682"/>
        <dbReference type="ChEBI" id="CHEBI:33019"/>
        <dbReference type="ChEBI" id="CHEBI:78442"/>
        <dbReference type="ChEBI" id="CHEBI:78513"/>
        <dbReference type="ChEBI" id="CHEBI:456215"/>
        <dbReference type="EC" id="6.1.1.19"/>
    </reaction>
</comment>
<keyword evidence="4 12" id="KW-0547">Nucleotide-binding</keyword>
<evidence type="ECO:0000256" key="4">
    <source>
        <dbReference type="ARBA" id="ARBA00022741"/>
    </source>
</evidence>
<evidence type="ECO:0000256" key="11">
    <source>
        <dbReference type="ARBA" id="ARBA00049595"/>
    </source>
</evidence>
<evidence type="ECO:0000256" key="7">
    <source>
        <dbReference type="ARBA" id="ARBA00023146"/>
    </source>
</evidence>
<dbReference type="GO" id="GO:0004814">
    <property type="term" value="F:arginine-tRNA ligase activity"/>
    <property type="evidence" value="ECO:0007669"/>
    <property type="project" value="UniProtKB-EC"/>
</dbReference>
<evidence type="ECO:0000256" key="5">
    <source>
        <dbReference type="ARBA" id="ARBA00022840"/>
    </source>
</evidence>
<dbReference type="PANTHER" id="PTHR11956:SF11">
    <property type="entry name" value="ARGININE--TRNA LIGASE, MITOCHONDRIAL-RELATED"/>
    <property type="match status" value="1"/>
</dbReference>
<dbReference type="InterPro" id="IPR008909">
    <property type="entry name" value="DALR_anticod-bd"/>
</dbReference>
<name>A0AAD8B4W8_BIOPF</name>
<keyword evidence="5 12" id="KW-0067">ATP-binding</keyword>
<feature type="domain" description="DALR anticodon binding" evidence="13">
    <location>
        <begin position="362"/>
        <end position="478"/>
    </location>
</feature>
<dbReference type="PANTHER" id="PTHR11956">
    <property type="entry name" value="ARGINYL-TRNA SYNTHETASE"/>
    <property type="match status" value="1"/>
</dbReference>
<dbReference type="InterPro" id="IPR035684">
    <property type="entry name" value="ArgRS_core"/>
</dbReference>
<evidence type="ECO:0000256" key="2">
    <source>
        <dbReference type="ARBA" id="ARBA00012837"/>
    </source>
</evidence>
<dbReference type="EC" id="6.1.1.19" evidence="2"/>
<evidence type="ECO:0000256" key="3">
    <source>
        <dbReference type="ARBA" id="ARBA00022598"/>
    </source>
</evidence>
<keyword evidence="6 12" id="KW-0648">Protein biosynthesis</keyword>
<dbReference type="AlphaFoldDB" id="A0AAD8B4W8"/>
<comment type="function">
    <text evidence="11">Catalyzes the attachment of arginine to tRNA(Arg) in a two-step reaction: arginine is first activated by ATP to form Arg-AMP and then transferred to the acceptor end of tRNA(Arg).</text>
</comment>
<dbReference type="InterPro" id="IPR001412">
    <property type="entry name" value="aa-tRNA-synth_I_CS"/>
</dbReference>
<reference evidence="14" key="1">
    <citation type="journal article" date="2023" name="PLoS Negl. Trop. Dis.">
        <title>A genome sequence for Biomphalaria pfeifferi, the major vector snail for the human-infecting parasite Schistosoma mansoni.</title>
        <authorList>
            <person name="Bu L."/>
            <person name="Lu L."/>
            <person name="Laidemitt M.R."/>
            <person name="Zhang S.M."/>
            <person name="Mutuku M."/>
            <person name="Mkoji G."/>
            <person name="Steinauer M."/>
            <person name="Loker E.S."/>
        </authorList>
    </citation>
    <scope>NUCLEOTIDE SEQUENCE</scope>
    <source>
        <strain evidence="14">KasaAsao</strain>
    </source>
</reference>
<evidence type="ECO:0000256" key="1">
    <source>
        <dbReference type="ARBA" id="ARBA00005594"/>
    </source>
</evidence>
<keyword evidence="3 12" id="KW-0436">Ligase</keyword>
<dbReference type="SUPFAM" id="SSF52374">
    <property type="entry name" value="Nucleotidylyl transferase"/>
    <property type="match status" value="1"/>
</dbReference>
<dbReference type="FunFam" id="1.10.730.10:FF:000006">
    <property type="entry name" value="Arginyl-tRNA synthetase 2, mitochondrial"/>
    <property type="match status" value="1"/>
</dbReference>
<organism evidence="14 15">
    <name type="scientific">Biomphalaria pfeifferi</name>
    <name type="common">Bloodfluke planorb</name>
    <name type="synonym">Freshwater snail</name>
    <dbReference type="NCBI Taxonomy" id="112525"/>
    <lineage>
        <taxon>Eukaryota</taxon>
        <taxon>Metazoa</taxon>
        <taxon>Spiralia</taxon>
        <taxon>Lophotrochozoa</taxon>
        <taxon>Mollusca</taxon>
        <taxon>Gastropoda</taxon>
        <taxon>Heterobranchia</taxon>
        <taxon>Euthyneura</taxon>
        <taxon>Panpulmonata</taxon>
        <taxon>Hygrophila</taxon>
        <taxon>Lymnaeoidea</taxon>
        <taxon>Planorbidae</taxon>
        <taxon>Biomphalaria</taxon>
    </lineage>
</organism>
<evidence type="ECO:0000313" key="14">
    <source>
        <dbReference type="EMBL" id="KAK0048073.1"/>
    </source>
</evidence>
<dbReference type="SUPFAM" id="SSF47323">
    <property type="entry name" value="Anticodon-binding domain of a subclass of class I aminoacyl-tRNA synthetases"/>
    <property type="match status" value="1"/>
</dbReference>